<dbReference type="PRINTS" id="PR00791">
    <property type="entry name" value="PEPDIPTASEA"/>
</dbReference>
<dbReference type="GO" id="GO:0004180">
    <property type="term" value="F:carboxypeptidase activity"/>
    <property type="evidence" value="ECO:0007669"/>
    <property type="project" value="UniProtKB-KW"/>
</dbReference>
<dbReference type="AlphaFoldDB" id="A0A226E4B2"/>
<dbReference type="PANTHER" id="PTHR10514">
    <property type="entry name" value="ANGIOTENSIN-CONVERTING ENZYME"/>
    <property type="match status" value="1"/>
</dbReference>
<feature type="binding site" evidence="6">
    <location>
        <position position="219"/>
    </location>
    <ligand>
        <name>chloride</name>
        <dbReference type="ChEBI" id="CHEBI:17996"/>
        <label>1</label>
    </ligand>
</feature>
<feature type="signal peptide" evidence="12">
    <location>
        <begin position="1"/>
        <end position="31"/>
    </location>
</feature>
<feature type="chain" id="PRO_5012398159" description="Angiotensin-converting enzyme" evidence="12">
    <location>
        <begin position="32"/>
        <end position="657"/>
    </location>
</feature>
<dbReference type="CDD" id="cd06461">
    <property type="entry name" value="M2_ACE"/>
    <property type="match status" value="1"/>
</dbReference>
<dbReference type="GO" id="GO:0005886">
    <property type="term" value="C:plasma membrane"/>
    <property type="evidence" value="ECO:0007669"/>
    <property type="project" value="TreeGrafter"/>
</dbReference>
<keyword evidence="11" id="KW-0645">Protease</keyword>
<evidence type="ECO:0000256" key="5">
    <source>
        <dbReference type="PIRSR" id="PIRSR601548-10"/>
    </source>
</evidence>
<keyword evidence="11" id="KW-0378">Hydrolase</keyword>
<evidence type="ECO:0000256" key="10">
    <source>
        <dbReference type="PROSITE-ProRule" id="PRU01355"/>
    </source>
</evidence>
<feature type="binding site" evidence="9">
    <location>
        <position position="385"/>
    </location>
    <ligand>
        <name>Zn(2+)</name>
        <dbReference type="ChEBI" id="CHEBI:29105"/>
        <label>2</label>
        <note>catalytic</note>
    </ligand>
</feature>
<evidence type="ECO:0000256" key="9">
    <source>
        <dbReference type="PIRSR" id="PIRSR601548-8"/>
    </source>
</evidence>
<dbReference type="Pfam" id="PF01401">
    <property type="entry name" value="Peptidase_M2"/>
    <property type="match status" value="2"/>
</dbReference>
<evidence type="ECO:0000313" key="13">
    <source>
        <dbReference type="EMBL" id="OXA52110.1"/>
    </source>
</evidence>
<gene>
    <name evidence="13" type="ORF">Fcan01_13217</name>
</gene>
<comment type="similarity">
    <text evidence="1 10 11">Belongs to the peptidase M2 family.</text>
</comment>
<keyword evidence="11" id="KW-0482">Metalloprotease</keyword>
<feature type="disulfide bond" evidence="8">
    <location>
        <begin position="516"/>
        <end position="528"/>
    </location>
</feature>
<organism evidence="13 14">
    <name type="scientific">Folsomia candida</name>
    <name type="common">Springtail</name>
    <dbReference type="NCBI Taxonomy" id="158441"/>
    <lineage>
        <taxon>Eukaryota</taxon>
        <taxon>Metazoa</taxon>
        <taxon>Ecdysozoa</taxon>
        <taxon>Arthropoda</taxon>
        <taxon>Hexapoda</taxon>
        <taxon>Collembola</taxon>
        <taxon>Entomobryomorpha</taxon>
        <taxon>Isotomoidea</taxon>
        <taxon>Isotomidae</taxon>
        <taxon>Proisotominae</taxon>
        <taxon>Folsomia</taxon>
    </lineage>
</organism>
<evidence type="ECO:0000256" key="1">
    <source>
        <dbReference type="ARBA" id="ARBA00008139"/>
    </source>
</evidence>
<dbReference type="Proteomes" id="UP000198287">
    <property type="component" value="Unassembled WGS sequence"/>
</dbReference>
<name>A0A226E4B2_FOLCA</name>
<dbReference type="EMBL" id="LNIX01000007">
    <property type="protein sequence ID" value="OXA52110.1"/>
    <property type="molecule type" value="Genomic_DNA"/>
</dbReference>
<comment type="cofactor">
    <cofactor evidence="11">
        <name>Zn(2+)</name>
        <dbReference type="ChEBI" id="CHEBI:29105"/>
    </cofactor>
    <text evidence="11">Binds 2 Zn(2+) ions per subunit.</text>
</comment>
<dbReference type="PROSITE" id="PS52011">
    <property type="entry name" value="PEPTIDASE_M2"/>
    <property type="match status" value="1"/>
</dbReference>
<evidence type="ECO:0000256" key="4">
    <source>
        <dbReference type="ARBA" id="ARBA00023180"/>
    </source>
</evidence>
<keyword evidence="11" id="KW-0121">Carboxypeptidase</keyword>
<evidence type="ECO:0000256" key="3">
    <source>
        <dbReference type="ARBA" id="ARBA00023157"/>
    </source>
</evidence>
<dbReference type="SUPFAM" id="SSF55486">
    <property type="entry name" value="Metalloproteases ('zincins'), catalytic domain"/>
    <property type="match status" value="1"/>
</dbReference>
<dbReference type="GO" id="GO:0006508">
    <property type="term" value="P:proteolysis"/>
    <property type="evidence" value="ECO:0007669"/>
    <property type="project" value="UniProtKB-KW"/>
</dbReference>
<keyword evidence="4 5" id="KW-0325">Glycoprotein</keyword>
<sequence>MANWTVMNLLLFALVAIPLCTKIACLEEALAKNFLLKLETEVRPVCHQRALSEWNFHTNLTDSNRKKSLESSIEYSKFWRRMWEEASHFDWRSFKDPDTRRQFSMMTTLGVAILPDDLLKRVGADHYNMLKQNMESEYGKATVCDFYNQSKCDLALEPDITEIFLTSRNPAELKFIWLQWRNVTGAAFKQNYTDFISLMQTVAQMNNFSSPTEYELRSYETEELTIRDFREQIDSLWSTLSPFYKELHAYVRFKLRNFYGDEVFQERNMWAETWESIEDIVLPFTNKQSFNITQRMQELKMTPIDMAKLGETFFVSLGLPKLNELFWKNSIFEKPPDSDLKMICHPSAWDLCDQQDFRDSCLDENYNLNRSFVFGKDGANPGFHEAIGDLIALSVQTMTHMESIGLIQHFEYDKETEINYLLRIALTKIAFLPYGYILDKWKWEVAYAKSPDMKKSLNCKWWELREEFQGVGKPHNINYGEEFLDPASKYHVISNVPYVRYFISMILQFQLHESLCKEAKNTKPLHLCDIYNSKRAGLKLKKLLSLGASKPWPVVLATVTDTQKLSSKSILKYFEPLYKWLKEENVRNNQTPGWRTTTTCNDRPLTKIKSSKGYFRAKITCPLDYIGSGVKFNLNLRSVIPYCPIEALPSTFVKEGC</sequence>
<feature type="glycosylation site" description="N-linked (GlcNAc...) asparagine" evidence="5">
    <location>
        <position position="59"/>
    </location>
</feature>
<keyword evidence="2 12" id="KW-0732">Signal</keyword>
<evidence type="ECO:0000256" key="6">
    <source>
        <dbReference type="PIRSR" id="PIRSR601548-2"/>
    </source>
</evidence>
<dbReference type="PANTHER" id="PTHR10514:SF44">
    <property type="entry name" value="ANGIOTENSIN-CONVERTING ENZYME-RELATED"/>
    <property type="match status" value="1"/>
</dbReference>
<feature type="binding site" evidence="7">
    <location>
        <position position="385"/>
    </location>
    <ligand>
        <name>Zn(2+)</name>
        <dbReference type="ChEBI" id="CHEBI:29105"/>
        <label>1</label>
        <note>catalytic</note>
    </ligand>
</feature>
<proteinExistence type="inferred from homology"/>
<accession>A0A226E4B2</accession>
<protein>
    <recommendedName>
        <fullName evidence="11">Angiotensin-converting enzyme</fullName>
        <ecNumber evidence="11">3.4.-.-</ecNumber>
    </recommendedName>
</protein>
<dbReference type="InterPro" id="IPR001548">
    <property type="entry name" value="Peptidase_M2"/>
</dbReference>
<dbReference type="GO" id="GO:0046872">
    <property type="term" value="F:metal ion binding"/>
    <property type="evidence" value="ECO:0007669"/>
    <property type="project" value="UniProtKB-KW"/>
</dbReference>
<evidence type="ECO:0000256" key="11">
    <source>
        <dbReference type="RuleBase" id="RU361144"/>
    </source>
</evidence>
<reference evidence="13 14" key="1">
    <citation type="submission" date="2015-12" db="EMBL/GenBank/DDBJ databases">
        <title>The genome of Folsomia candida.</title>
        <authorList>
            <person name="Faddeeva A."/>
            <person name="Derks M.F."/>
            <person name="Anvar Y."/>
            <person name="Smit S."/>
            <person name="Van Straalen N."/>
            <person name="Roelofs D."/>
        </authorList>
    </citation>
    <scope>NUCLEOTIDE SEQUENCE [LARGE SCALE GENOMIC DNA]</scope>
    <source>
        <strain evidence="13 14">VU population</strain>
        <tissue evidence="13">Whole body</tissue>
    </source>
</reference>
<keyword evidence="3 8" id="KW-1015">Disulfide bond</keyword>
<feature type="disulfide bond" evidence="8">
    <location>
        <begin position="344"/>
        <end position="361"/>
    </location>
</feature>
<evidence type="ECO:0000256" key="8">
    <source>
        <dbReference type="PIRSR" id="PIRSR601548-4"/>
    </source>
</evidence>
<dbReference type="OrthoDB" id="10029630at2759"/>
<comment type="caution">
    <text evidence="10">Lacks conserved residue(s) required for the propagation of feature annotation.</text>
</comment>
<evidence type="ECO:0000256" key="7">
    <source>
        <dbReference type="PIRSR" id="PIRSR601548-3"/>
    </source>
</evidence>
<feature type="disulfide bond" evidence="10">
    <location>
        <begin position="144"/>
        <end position="152"/>
    </location>
</feature>
<evidence type="ECO:0000256" key="12">
    <source>
        <dbReference type="SAM" id="SignalP"/>
    </source>
</evidence>
<dbReference type="GO" id="GO:0008237">
    <property type="term" value="F:metallopeptidase activity"/>
    <property type="evidence" value="ECO:0007669"/>
    <property type="project" value="UniProtKB-KW"/>
</dbReference>
<feature type="binding site" evidence="6">
    <location>
        <position position="500"/>
    </location>
    <ligand>
        <name>chloride</name>
        <dbReference type="ChEBI" id="CHEBI:17996"/>
        <label>1</label>
    </ligand>
</feature>
<dbReference type="GO" id="GO:0008241">
    <property type="term" value="F:peptidyl-dipeptidase activity"/>
    <property type="evidence" value="ECO:0007669"/>
    <property type="project" value="InterPro"/>
</dbReference>
<comment type="caution">
    <text evidence="13">The sequence shown here is derived from an EMBL/GenBank/DDBJ whole genome shotgun (WGS) entry which is preliminary data.</text>
</comment>
<keyword evidence="14" id="KW-1185">Reference proteome</keyword>
<dbReference type="GO" id="GO:0005615">
    <property type="term" value="C:extracellular space"/>
    <property type="evidence" value="ECO:0007669"/>
    <property type="project" value="TreeGrafter"/>
</dbReference>
<dbReference type="EC" id="3.4.-.-" evidence="11"/>
<evidence type="ECO:0000256" key="2">
    <source>
        <dbReference type="ARBA" id="ARBA00022729"/>
    </source>
</evidence>
<dbReference type="OMA" id="FYRQIHG"/>
<evidence type="ECO:0000313" key="14">
    <source>
        <dbReference type="Proteomes" id="UP000198287"/>
    </source>
</evidence>
<keyword evidence="7 11" id="KW-0862">Zinc</keyword>
<keyword evidence="7 11" id="KW-0479">Metal-binding</keyword>